<dbReference type="Gene3D" id="3.10.450.50">
    <property type="match status" value="1"/>
</dbReference>
<evidence type="ECO:0000313" key="2">
    <source>
        <dbReference type="Proteomes" id="UP000013521"/>
    </source>
</evidence>
<dbReference type="OMA" id="MIVERGC"/>
<reference evidence="2" key="1">
    <citation type="journal article" date="2013" name="Genome Announc.">
        <title>Draft genome sequence of Neofusicoccum parvum isolate UCR-NP2, a fungal vascular pathogen associated with grapevine cankers.</title>
        <authorList>
            <person name="Blanco-Ulate B."/>
            <person name="Rolshausen P."/>
            <person name="Cantu D."/>
        </authorList>
    </citation>
    <scope>NUCLEOTIDE SEQUENCE [LARGE SCALE GENOMIC DNA]</scope>
    <source>
        <strain evidence="2">UCR-NP2</strain>
    </source>
</reference>
<evidence type="ECO:0000313" key="1">
    <source>
        <dbReference type="EMBL" id="EOD46397.1"/>
    </source>
</evidence>
<accession>R1EFW8</accession>
<dbReference type="HOGENOM" id="CLU_136595_1_0_1"/>
<dbReference type="SUPFAM" id="SSF54427">
    <property type="entry name" value="NTF2-like"/>
    <property type="match status" value="1"/>
</dbReference>
<dbReference type="AlphaFoldDB" id="R1EFW8"/>
<organism evidence="1 2">
    <name type="scientific">Botryosphaeria parva (strain UCR-NP2)</name>
    <name type="common">Grapevine canker fungus</name>
    <name type="synonym">Neofusicoccum parvum</name>
    <dbReference type="NCBI Taxonomy" id="1287680"/>
    <lineage>
        <taxon>Eukaryota</taxon>
        <taxon>Fungi</taxon>
        <taxon>Dikarya</taxon>
        <taxon>Ascomycota</taxon>
        <taxon>Pezizomycotina</taxon>
        <taxon>Dothideomycetes</taxon>
        <taxon>Dothideomycetes incertae sedis</taxon>
        <taxon>Botryosphaeriales</taxon>
        <taxon>Botryosphaeriaceae</taxon>
        <taxon>Neofusicoccum</taxon>
    </lineage>
</organism>
<dbReference type="Pfam" id="PF12893">
    <property type="entry name" value="Lumazine_bd_2"/>
    <property type="match status" value="1"/>
</dbReference>
<evidence type="ECO:0008006" key="3">
    <source>
        <dbReference type="Google" id="ProtNLM"/>
    </source>
</evidence>
<dbReference type="eggNOG" id="ENOG502SQBQ">
    <property type="taxonomic scope" value="Eukaryota"/>
</dbReference>
<dbReference type="KEGG" id="npa:UCRNP2_6899"/>
<dbReference type="Proteomes" id="UP000013521">
    <property type="component" value="Unassembled WGS sequence"/>
</dbReference>
<name>R1EFW8_BOTPV</name>
<sequence>MAHNIKPIPTADYDAVIATVTKYVTGLKTGDNALLAQAFHKDATMYGYTGVGTETLAGPISNLYDFVNQFGAAPSIRTRLDVLSITPTTAVVKVDMEQDAAGADYTDFHTLIKMEGRWQIIAKVFHKYGW</sequence>
<dbReference type="InterPro" id="IPR032710">
    <property type="entry name" value="NTF2-like_dom_sf"/>
</dbReference>
<protein>
    <recommendedName>
        <fullName evidence="3">Lumazine-binding protein</fullName>
    </recommendedName>
</protein>
<dbReference type="OrthoDB" id="3794857at2759"/>
<gene>
    <name evidence="1" type="ORF">UCRNP2_6899</name>
</gene>
<dbReference type="EMBL" id="KB916463">
    <property type="protein sequence ID" value="EOD46397.1"/>
    <property type="molecule type" value="Genomic_DNA"/>
</dbReference>
<proteinExistence type="predicted"/>
<dbReference type="InterPro" id="IPR039437">
    <property type="entry name" value="FrzH/put_lumazine-bd"/>
</dbReference>